<gene>
    <name evidence="4" type="ORF">FYK55_14320</name>
</gene>
<dbReference type="AlphaFoldDB" id="A0A5M6D817"/>
<keyword evidence="5" id="KW-1185">Reference proteome</keyword>
<evidence type="ECO:0000259" key="3">
    <source>
        <dbReference type="Pfam" id="PF00884"/>
    </source>
</evidence>
<evidence type="ECO:0000256" key="1">
    <source>
        <dbReference type="ARBA" id="ARBA00008779"/>
    </source>
</evidence>
<dbReference type="PANTHER" id="PTHR42693">
    <property type="entry name" value="ARYLSULFATASE FAMILY MEMBER"/>
    <property type="match status" value="1"/>
</dbReference>
<dbReference type="InterPro" id="IPR000917">
    <property type="entry name" value="Sulfatase_N"/>
</dbReference>
<proteinExistence type="inferred from homology"/>
<dbReference type="PANTHER" id="PTHR42693:SF53">
    <property type="entry name" value="ENDO-4-O-SULFATASE"/>
    <property type="match status" value="1"/>
</dbReference>
<evidence type="ECO:0000256" key="2">
    <source>
        <dbReference type="ARBA" id="ARBA00022801"/>
    </source>
</evidence>
<keyword evidence="2 4" id="KW-0378">Hydrolase</keyword>
<organism evidence="4 5">
    <name type="scientific">Roseiconus nitratireducens</name>
    <dbReference type="NCBI Taxonomy" id="2605748"/>
    <lineage>
        <taxon>Bacteria</taxon>
        <taxon>Pseudomonadati</taxon>
        <taxon>Planctomycetota</taxon>
        <taxon>Planctomycetia</taxon>
        <taxon>Pirellulales</taxon>
        <taxon>Pirellulaceae</taxon>
        <taxon>Roseiconus</taxon>
    </lineage>
</organism>
<dbReference type="InterPro" id="IPR050738">
    <property type="entry name" value="Sulfatase"/>
</dbReference>
<dbReference type="Pfam" id="PF00884">
    <property type="entry name" value="Sulfatase"/>
    <property type="match status" value="1"/>
</dbReference>
<dbReference type="Gene3D" id="3.40.720.10">
    <property type="entry name" value="Alkaline Phosphatase, subunit A"/>
    <property type="match status" value="1"/>
</dbReference>
<protein>
    <submittedName>
        <fullName evidence="4">Sulfatase-like hydrolase/transferase</fullName>
    </submittedName>
</protein>
<dbReference type="GO" id="GO:0016740">
    <property type="term" value="F:transferase activity"/>
    <property type="evidence" value="ECO:0007669"/>
    <property type="project" value="UniProtKB-KW"/>
</dbReference>
<dbReference type="Proteomes" id="UP000324479">
    <property type="component" value="Unassembled WGS sequence"/>
</dbReference>
<comment type="similarity">
    <text evidence="1">Belongs to the sulfatase family.</text>
</comment>
<comment type="caution">
    <text evidence="4">The sequence shown here is derived from an EMBL/GenBank/DDBJ whole genome shotgun (WGS) entry which is preliminary data.</text>
</comment>
<accession>A0A5M6D817</accession>
<name>A0A5M6D817_9BACT</name>
<dbReference type="GO" id="GO:0004065">
    <property type="term" value="F:arylsulfatase activity"/>
    <property type="evidence" value="ECO:0007669"/>
    <property type="project" value="TreeGrafter"/>
</dbReference>
<keyword evidence="4" id="KW-0808">Transferase</keyword>
<reference evidence="4 5" key="1">
    <citation type="submission" date="2019-08" db="EMBL/GenBank/DDBJ databases">
        <authorList>
            <person name="Dhanesh K."/>
            <person name="Kumar G."/>
            <person name="Sasikala C."/>
            <person name="Venkata Ramana C."/>
        </authorList>
    </citation>
    <scope>NUCLEOTIDE SEQUENCE [LARGE SCALE GENOMIC DNA]</scope>
    <source>
        <strain evidence="4 5">JC645</strain>
    </source>
</reference>
<sequence length="436" mass="48217">MMSSTACLAETGRPPNIVFLFADDLGYGDLGCYGHPYAKTPALDKLASEGTRFTQFYVTGVTCNPSRTGLMTGLFPARFSRYAADFGFGDRTTITELLKKRGYQTGHFGKWHLGPDDADGTYGIDTVQTIGKSRDPASGRDSDLYSAAMDFIRENKDQPFYVNVWGHATHFPVNTADNLVAEFKNVKVDRADFSPTMQHKFDECVQIGGDLDASMQQYLGDVSQIDRNVDRLLKTLDELGLRENTIVVFSSDHGPAPVILGKKGARKYSNNMLGYAGEFRGGKHTQFEGGTRVPFIIRWPGHVQAGRVDSTSVCSFIDWMPSLCAIAGVEDLPVQLDGENVADIWLGAERERTKPLFWKASATGSTPALREGDWKLHLPRKQRGEPELYDLSVDPSESNNVAGQHPDVVARLSKTLQRWVAELPKEYEKSGADNKD</sequence>
<dbReference type="SUPFAM" id="SSF53649">
    <property type="entry name" value="Alkaline phosphatase-like"/>
    <property type="match status" value="1"/>
</dbReference>
<feature type="domain" description="Sulfatase N-terminal" evidence="3">
    <location>
        <begin position="15"/>
        <end position="329"/>
    </location>
</feature>
<dbReference type="EMBL" id="VWOX01000007">
    <property type="protein sequence ID" value="KAA5542796.1"/>
    <property type="molecule type" value="Genomic_DNA"/>
</dbReference>
<dbReference type="InterPro" id="IPR017850">
    <property type="entry name" value="Alkaline_phosphatase_core_sf"/>
</dbReference>
<dbReference type="Gene3D" id="3.30.1120.10">
    <property type="match status" value="1"/>
</dbReference>
<evidence type="ECO:0000313" key="5">
    <source>
        <dbReference type="Proteomes" id="UP000324479"/>
    </source>
</evidence>
<evidence type="ECO:0000313" key="4">
    <source>
        <dbReference type="EMBL" id="KAA5542796.1"/>
    </source>
</evidence>